<proteinExistence type="predicted"/>
<dbReference type="PANTHER" id="PTHR42926">
    <property type="match status" value="1"/>
</dbReference>
<dbReference type="Pfam" id="PF06745">
    <property type="entry name" value="ATPase"/>
    <property type="match status" value="2"/>
</dbReference>
<evidence type="ECO:0000256" key="3">
    <source>
        <dbReference type="ARBA" id="ARBA00022679"/>
    </source>
</evidence>
<reference evidence="8" key="1">
    <citation type="submission" date="2020-12" db="EMBL/GenBank/DDBJ databases">
        <title>Ramlibacter sp. nov., isolated from a freshwater alga, Cryptomonas.</title>
        <authorList>
            <person name="Kim H.M."/>
            <person name="Jeon C.O."/>
        </authorList>
    </citation>
    <scope>NUCLEOTIDE SEQUENCE</scope>
    <source>
        <strain evidence="8">CrO1</strain>
    </source>
</reference>
<dbReference type="InterPro" id="IPR030665">
    <property type="entry name" value="KaiC"/>
</dbReference>
<evidence type="ECO:0000256" key="1">
    <source>
        <dbReference type="ARBA" id="ARBA00012513"/>
    </source>
</evidence>
<keyword evidence="3" id="KW-0808">Transferase</keyword>
<evidence type="ECO:0000259" key="7">
    <source>
        <dbReference type="PROSITE" id="PS51146"/>
    </source>
</evidence>
<dbReference type="Proteomes" id="UP000617041">
    <property type="component" value="Unassembled WGS sequence"/>
</dbReference>
<keyword evidence="6" id="KW-0378">Hydrolase</keyword>
<dbReference type="InterPro" id="IPR027417">
    <property type="entry name" value="P-loop_NTPase"/>
</dbReference>
<sequence>MTGTPDTPSTDNTIARMATGVPGLDAITGGGFLRSGVYILQGSPGAGKTILANQVAYNTAARGGNVVYVTMLAESHSRLLQHLGEFSFFDAACLPDRVYYVSAFNALRTRGLAGVIELLRGEMRTRSAELVVLDGLVIAAAAAQSDEELKVFINDIQTHSLLAGCTTLLLASDDPDRHVSAEQTMVDGIFLLREKAYGPRRERNIEVVKFRGSATLRGNHVFQIGDAGIVIHPRLEAALRAGPDGCIMAEGVSTGIQGLDEMFAIGGFARGSVNVVCGQSGSGKTSIALHFLAQATRDEQSLFLGFYESPEFLQAIARMEGIPRADSLGQPQVVWQWRPFGENILDVLSTELLEAVRRLRPARVVIDGLGGFAATASFKGRGGAFLTTLMNELRHSGATTLITVETGQPGDTHMDTATMSALADTVVNCRVETQTRVRRFVWIGKSRVTRSDLRIREIVLGSNGLEVKDEAQS</sequence>
<keyword evidence="5" id="KW-0418">Kinase</keyword>
<keyword evidence="9" id="KW-1185">Reference proteome</keyword>
<dbReference type="SUPFAM" id="SSF52540">
    <property type="entry name" value="P-loop containing nucleoside triphosphate hydrolases"/>
    <property type="match status" value="2"/>
</dbReference>
<feature type="domain" description="KaiC" evidence="7">
    <location>
        <begin position="250"/>
        <end position="473"/>
    </location>
</feature>
<dbReference type="GO" id="GO:0016787">
    <property type="term" value="F:hydrolase activity"/>
    <property type="evidence" value="ECO:0007669"/>
    <property type="project" value="UniProtKB-KW"/>
</dbReference>
<evidence type="ECO:0000256" key="6">
    <source>
        <dbReference type="ARBA" id="ARBA00022801"/>
    </source>
</evidence>
<evidence type="ECO:0000256" key="4">
    <source>
        <dbReference type="ARBA" id="ARBA00022737"/>
    </source>
</evidence>
<name>A0A934PXK5_9BURK</name>
<dbReference type="PANTHER" id="PTHR42926:SF1">
    <property type="entry name" value="CIRCADIAN CLOCK OSCILLATOR PROTEIN KAIC 1"/>
    <property type="match status" value="1"/>
</dbReference>
<gene>
    <name evidence="8" type="ORF">I8E28_07215</name>
</gene>
<dbReference type="AlphaFoldDB" id="A0A934PXK5"/>
<dbReference type="InterPro" id="IPR010624">
    <property type="entry name" value="KaiC_dom"/>
</dbReference>
<organism evidence="8 9">
    <name type="scientific">Ramlibacter algicola</name>
    <dbReference type="NCBI Taxonomy" id="2795217"/>
    <lineage>
        <taxon>Bacteria</taxon>
        <taxon>Pseudomonadati</taxon>
        <taxon>Pseudomonadota</taxon>
        <taxon>Betaproteobacteria</taxon>
        <taxon>Burkholderiales</taxon>
        <taxon>Comamonadaceae</taxon>
        <taxon>Ramlibacter</taxon>
    </lineage>
</organism>
<keyword evidence="2" id="KW-0597">Phosphoprotein</keyword>
<dbReference type="EMBL" id="JAEDAO010000001">
    <property type="protein sequence ID" value="MBK0392375.1"/>
    <property type="molecule type" value="Genomic_DNA"/>
</dbReference>
<evidence type="ECO:0000313" key="8">
    <source>
        <dbReference type="EMBL" id="MBK0392375.1"/>
    </source>
</evidence>
<dbReference type="EC" id="2.7.11.1" evidence="1"/>
<dbReference type="PROSITE" id="PS51146">
    <property type="entry name" value="KAIC"/>
    <property type="match status" value="2"/>
</dbReference>
<comment type="caution">
    <text evidence="8">The sequence shown here is derived from an EMBL/GenBank/DDBJ whole genome shotgun (WGS) entry which is preliminary data.</text>
</comment>
<dbReference type="Gene3D" id="3.40.50.300">
    <property type="entry name" value="P-loop containing nucleotide triphosphate hydrolases"/>
    <property type="match status" value="2"/>
</dbReference>
<dbReference type="InterPro" id="IPR051347">
    <property type="entry name" value="Circadian_clock_KaiC-rel"/>
</dbReference>
<dbReference type="GO" id="GO:0005524">
    <property type="term" value="F:ATP binding"/>
    <property type="evidence" value="ECO:0007669"/>
    <property type="project" value="InterPro"/>
</dbReference>
<evidence type="ECO:0000256" key="2">
    <source>
        <dbReference type="ARBA" id="ARBA00022553"/>
    </source>
</evidence>
<dbReference type="InterPro" id="IPR014774">
    <property type="entry name" value="KaiC-like_dom"/>
</dbReference>
<accession>A0A934PXK5</accession>
<dbReference type="RefSeq" id="WP_200787314.1">
    <property type="nucleotide sequence ID" value="NZ_JAEDAO010000001.1"/>
</dbReference>
<evidence type="ECO:0000313" key="9">
    <source>
        <dbReference type="Proteomes" id="UP000617041"/>
    </source>
</evidence>
<feature type="domain" description="KaiC" evidence="7">
    <location>
        <begin position="15"/>
        <end position="245"/>
    </location>
</feature>
<keyword evidence="4" id="KW-0677">Repeat</keyword>
<evidence type="ECO:0000256" key="5">
    <source>
        <dbReference type="ARBA" id="ARBA00022777"/>
    </source>
</evidence>
<protein>
    <recommendedName>
        <fullName evidence="1">non-specific serine/threonine protein kinase</fullName>
        <ecNumber evidence="1">2.7.11.1</ecNumber>
    </recommendedName>
</protein>
<dbReference type="PIRSF" id="PIRSF039117">
    <property type="entry name" value="KaiC"/>
    <property type="match status" value="1"/>
</dbReference>
<dbReference type="GO" id="GO:0004674">
    <property type="term" value="F:protein serine/threonine kinase activity"/>
    <property type="evidence" value="ECO:0007669"/>
    <property type="project" value="UniProtKB-EC"/>
</dbReference>